<organism evidence="2">
    <name type="scientific">Serratia marcescens</name>
    <dbReference type="NCBI Taxonomy" id="615"/>
    <lineage>
        <taxon>Bacteria</taxon>
        <taxon>Pseudomonadati</taxon>
        <taxon>Pseudomonadota</taxon>
        <taxon>Gammaproteobacteria</taxon>
        <taxon>Enterobacterales</taxon>
        <taxon>Yersiniaceae</taxon>
        <taxon>Serratia</taxon>
    </lineage>
</organism>
<reference evidence="2" key="1">
    <citation type="submission" date="2018-01" db="EMBL/GenBank/DDBJ databases">
        <title>The opportunistic pathogen Serratia marcescens is an overlooked threat to honeybees.</title>
        <authorList>
            <person name="Raymann K."/>
            <person name="Shaffer Z."/>
            <person name="Coon K."/>
            <person name="Salisbury S."/>
            <person name="Moran N.A."/>
        </authorList>
    </citation>
    <scope>NUCLEOTIDE SEQUENCE [LARGE SCALE GENOMIC DNA]</scope>
    <source>
        <strain evidence="2">KZ19</strain>
    </source>
</reference>
<dbReference type="EMBL" id="PQGI01000013">
    <property type="protein sequence ID" value="POP15669.1"/>
    <property type="molecule type" value="Genomic_DNA"/>
</dbReference>
<reference evidence="1 3" key="2">
    <citation type="submission" date="2024-07" db="EMBL/GenBank/DDBJ databases">
        <title>Making a pathogen? Evaluating the impact of protist predation on the evolution of virulence in Serratia marcescens.</title>
        <authorList>
            <person name="Hopkins H."/>
            <person name="Lopezguerra C."/>
            <person name="Lau M.-J."/>
        </authorList>
    </citation>
    <scope>NUCLEOTIDE SEQUENCE [LARGE SCALE GENOMIC DNA]</scope>
    <source>
        <strain evidence="1 3">KZ19</strain>
    </source>
</reference>
<dbReference type="RefSeq" id="WP_071991657.1">
    <property type="nucleotide sequence ID" value="NZ_CP041132.1"/>
</dbReference>
<sequence>MDYDELYGKYTEKASQNPHYAHYPTIPNAWIYIAIDIRDMNMCKIGLTTKEDPLKRINEGKTYNPFLELFATYQLSACTWGCSQQELNDIENYFHHRATFGGAIKHVRTQRDSEWFFNDPEEAEHQIDWMLAKRGFSVRGWSLYEIYIREDRDQEKLNYVNVDALKEIKTIFRPEPYEYKSRALAAGLRDYQFADYFNFLFDFHRGDEIRKIYLK</sequence>
<accession>A0AAP8TVI4</accession>
<protein>
    <submittedName>
        <fullName evidence="1">GIY-YIG nuclease family protein</fullName>
    </submittedName>
</protein>
<comment type="caution">
    <text evidence="2">The sequence shown here is derived from an EMBL/GenBank/DDBJ whole genome shotgun (WGS) entry which is preliminary data.</text>
</comment>
<dbReference type="EMBL" id="PQGI02000001">
    <property type="protein sequence ID" value="MEX3186223.1"/>
    <property type="molecule type" value="Genomic_DNA"/>
</dbReference>
<dbReference type="Proteomes" id="UP000237365">
    <property type="component" value="Unassembled WGS sequence"/>
</dbReference>
<evidence type="ECO:0000313" key="2">
    <source>
        <dbReference type="EMBL" id="POP15669.1"/>
    </source>
</evidence>
<reference evidence="1 3" key="3">
    <citation type="submission" date="2024-07" db="EMBL/GenBank/DDBJ databases">
        <authorList>
            <person name="Raymann K."/>
        </authorList>
    </citation>
    <scope>NUCLEOTIDE SEQUENCE [LARGE SCALE GENOMIC DNA]</scope>
    <source>
        <strain evidence="1 3">KZ19</strain>
    </source>
</reference>
<evidence type="ECO:0000313" key="1">
    <source>
        <dbReference type="EMBL" id="MEX3186223.1"/>
    </source>
</evidence>
<dbReference type="AlphaFoldDB" id="A0AAP8TVI4"/>
<name>A0AAP8TVI4_SERMA</name>
<evidence type="ECO:0000313" key="3">
    <source>
        <dbReference type="Proteomes" id="UP000237365"/>
    </source>
</evidence>
<gene>
    <name evidence="1" type="ORF">C3R40_006290</name>
    <name evidence="2" type="ORF">C3R40_19395</name>
</gene>
<proteinExistence type="predicted"/>